<dbReference type="InterPro" id="IPR010998">
    <property type="entry name" value="Integrase_recombinase_N"/>
</dbReference>
<dbReference type="RefSeq" id="WP_406788030.1">
    <property type="nucleotide sequence ID" value="NZ_JBJIAA010000010.1"/>
</dbReference>
<evidence type="ECO:0000256" key="5">
    <source>
        <dbReference type="ARBA" id="ARBA00023172"/>
    </source>
</evidence>
<evidence type="ECO:0000256" key="6">
    <source>
        <dbReference type="PROSITE-ProRule" id="PRU01248"/>
    </source>
</evidence>
<evidence type="ECO:0000259" key="7">
    <source>
        <dbReference type="PROSITE" id="PS51898"/>
    </source>
</evidence>
<keyword evidence="10" id="KW-1185">Reference proteome</keyword>
<dbReference type="SUPFAM" id="SSF56349">
    <property type="entry name" value="DNA breaking-rejoining enzymes"/>
    <property type="match status" value="1"/>
</dbReference>
<dbReference type="InterPro" id="IPR004107">
    <property type="entry name" value="Integrase_SAM-like_N"/>
</dbReference>
<accession>A0ABW8TGH2</accession>
<dbReference type="PANTHER" id="PTHR30349">
    <property type="entry name" value="PHAGE INTEGRASE-RELATED"/>
    <property type="match status" value="1"/>
</dbReference>
<dbReference type="PANTHER" id="PTHR30349:SF64">
    <property type="entry name" value="PROPHAGE INTEGRASE INTD-RELATED"/>
    <property type="match status" value="1"/>
</dbReference>
<dbReference type="Pfam" id="PF14659">
    <property type="entry name" value="Phage_int_SAM_3"/>
    <property type="match status" value="1"/>
</dbReference>
<protein>
    <submittedName>
        <fullName evidence="9">Tyrosine-type recombinase/integrase</fullName>
    </submittedName>
</protein>
<comment type="caution">
    <text evidence="9">The sequence shown here is derived from an EMBL/GenBank/DDBJ whole genome shotgun (WGS) entry which is preliminary data.</text>
</comment>
<feature type="domain" description="Tyr recombinase" evidence="7">
    <location>
        <begin position="162"/>
        <end position="344"/>
    </location>
</feature>
<proteinExistence type="inferred from homology"/>
<evidence type="ECO:0000256" key="1">
    <source>
        <dbReference type="ARBA" id="ARBA00003283"/>
    </source>
</evidence>
<evidence type="ECO:0000256" key="2">
    <source>
        <dbReference type="ARBA" id="ARBA00008857"/>
    </source>
</evidence>
<dbReference type="Gene3D" id="1.10.443.10">
    <property type="entry name" value="Intergrase catalytic core"/>
    <property type="match status" value="1"/>
</dbReference>
<evidence type="ECO:0000259" key="8">
    <source>
        <dbReference type="PROSITE" id="PS51900"/>
    </source>
</evidence>
<keyword evidence="5" id="KW-0233">DNA recombination</keyword>
<comment type="function">
    <text evidence="1">Site-specific tyrosine recombinase, which acts by catalyzing the cutting and rejoining of the recombining DNA molecules.</text>
</comment>
<organism evidence="9 10">
    <name type="scientific">Clostridium neuense</name>
    <dbReference type="NCBI Taxonomy" id="1728934"/>
    <lineage>
        <taxon>Bacteria</taxon>
        <taxon>Bacillati</taxon>
        <taxon>Bacillota</taxon>
        <taxon>Clostridia</taxon>
        <taxon>Eubacteriales</taxon>
        <taxon>Clostridiaceae</taxon>
        <taxon>Clostridium</taxon>
    </lineage>
</organism>
<dbReference type="PROSITE" id="PS51900">
    <property type="entry name" value="CB"/>
    <property type="match status" value="1"/>
</dbReference>
<keyword evidence="4 6" id="KW-0238">DNA-binding</keyword>
<dbReference type="InterPro" id="IPR011010">
    <property type="entry name" value="DNA_brk_join_enz"/>
</dbReference>
<dbReference type="EMBL" id="JBJIAA010000010">
    <property type="protein sequence ID" value="MFL0251372.1"/>
    <property type="molecule type" value="Genomic_DNA"/>
</dbReference>
<dbReference type="CDD" id="cd01189">
    <property type="entry name" value="INT_ICEBs1_C_like"/>
    <property type="match status" value="1"/>
</dbReference>
<dbReference type="InterPro" id="IPR044068">
    <property type="entry name" value="CB"/>
</dbReference>
<dbReference type="InterPro" id="IPR013762">
    <property type="entry name" value="Integrase-like_cat_sf"/>
</dbReference>
<evidence type="ECO:0000313" key="10">
    <source>
        <dbReference type="Proteomes" id="UP001623592"/>
    </source>
</evidence>
<feature type="domain" description="Core-binding (CB)" evidence="8">
    <location>
        <begin position="61"/>
        <end position="141"/>
    </location>
</feature>
<comment type="similarity">
    <text evidence="2">Belongs to the 'phage' integrase family.</text>
</comment>
<sequence>MEGSVTKRKDGRWQGVVDIPTLTKKRTRKYVYASTRAECRRKVNALIEEIENNGVLNPDKSTFKEFAQIWLDTYCINLSPTTINGYKKYISYINKYIGEAMMIKILPIHIQKVINDYSKSHSEKSCENFVGVIHGVFKYAILNKSLKVNPCDGIKIPQDTTKYQYYIYNETEFNKLLEFVTGSKEEIPILLAALCGLRVSEIMGLTWNDIDFDTHVINIRRANVNVNSAVIEKSTKTRTSYREIVAPSYVIERLSLYKSVGYVYPKENGSAENAGNYGNRFRRMLKKAGLPHTRFHDLRHFNATMMLSHGISDKEAAARLGHSDINMTKKYQHILGNMKTKTADILDSIVKKPDVKKDVK</sequence>
<name>A0ABW8TGH2_9CLOT</name>
<dbReference type="InterPro" id="IPR002104">
    <property type="entry name" value="Integrase_catalytic"/>
</dbReference>
<dbReference type="PROSITE" id="PS51898">
    <property type="entry name" value="TYR_RECOMBINASE"/>
    <property type="match status" value="1"/>
</dbReference>
<keyword evidence="3" id="KW-0229">DNA integration</keyword>
<evidence type="ECO:0000256" key="3">
    <source>
        <dbReference type="ARBA" id="ARBA00022908"/>
    </source>
</evidence>
<reference evidence="9 10" key="1">
    <citation type="submission" date="2024-11" db="EMBL/GenBank/DDBJ databases">
        <authorList>
            <person name="Heng Y.C."/>
            <person name="Lim A.C.H."/>
            <person name="Lee J.K.Y."/>
            <person name="Kittelmann S."/>
        </authorList>
    </citation>
    <scope>NUCLEOTIDE SEQUENCE [LARGE SCALE GENOMIC DNA]</scope>
    <source>
        <strain evidence="9 10">WILCCON 0114</strain>
    </source>
</reference>
<dbReference type="Pfam" id="PF00589">
    <property type="entry name" value="Phage_integrase"/>
    <property type="match status" value="1"/>
</dbReference>
<dbReference type="Gene3D" id="1.10.150.130">
    <property type="match status" value="1"/>
</dbReference>
<evidence type="ECO:0000256" key="4">
    <source>
        <dbReference type="ARBA" id="ARBA00023125"/>
    </source>
</evidence>
<gene>
    <name evidence="9" type="ORF">ACJDT4_13190</name>
</gene>
<evidence type="ECO:0000313" key="9">
    <source>
        <dbReference type="EMBL" id="MFL0251372.1"/>
    </source>
</evidence>
<dbReference type="Proteomes" id="UP001623592">
    <property type="component" value="Unassembled WGS sequence"/>
</dbReference>
<dbReference type="InterPro" id="IPR050090">
    <property type="entry name" value="Tyrosine_recombinase_XerCD"/>
</dbReference>